<evidence type="ECO:0000259" key="7">
    <source>
        <dbReference type="PROSITE" id="PS50066"/>
    </source>
</evidence>
<evidence type="ECO:0000256" key="2">
    <source>
        <dbReference type="ARBA" id="ARBA00023015"/>
    </source>
</evidence>
<evidence type="ECO:0000313" key="9">
    <source>
        <dbReference type="RefSeq" id="XP_048323452.2"/>
    </source>
</evidence>
<dbReference type="PANTHER" id="PTHR11945:SF781">
    <property type="entry name" value="MADS-BOX DOMAIN-CONTAINING PROTEIN"/>
    <property type="match status" value="1"/>
</dbReference>
<dbReference type="InterPro" id="IPR036879">
    <property type="entry name" value="TF_MADSbox_sf"/>
</dbReference>
<dbReference type="InterPro" id="IPR002100">
    <property type="entry name" value="TF_MADSbox"/>
</dbReference>
<dbReference type="PRINTS" id="PR00404">
    <property type="entry name" value="MADSDOMAIN"/>
</dbReference>
<proteinExistence type="predicted"/>
<dbReference type="Pfam" id="PF00319">
    <property type="entry name" value="SRF-TF"/>
    <property type="match status" value="1"/>
</dbReference>
<evidence type="ECO:0000256" key="4">
    <source>
        <dbReference type="ARBA" id="ARBA00023163"/>
    </source>
</evidence>
<evidence type="ECO:0000313" key="8">
    <source>
        <dbReference type="Proteomes" id="UP001652623"/>
    </source>
</evidence>
<dbReference type="SUPFAM" id="SSF55455">
    <property type="entry name" value="SRF-like"/>
    <property type="match status" value="1"/>
</dbReference>
<gene>
    <name evidence="9" type="primary">LOC107423838</name>
</gene>
<keyword evidence="5" id="KW-0539">Nucleus</keyword>
<dbReference type="PROSITE" id="PS00350">
    <property type="entry name" value="MADS_BOX_1"/>
    <property type="match status" value="1"/>
</dbReference>
<sequence>MYRDRGGGSSKLEMVGGPLDLKRINDALDKHLEKSSPSTSRALSSKDKETFFIPSTSTGKSQLDHCDSRSAAAAAVSLCKNKCSDGLEEYQSDKSKCQEHFDIYKECKKKKTIKKTQGRRKIEIKELENKSNKQVTFSKRRAGLFKKAGELSVLCGAEVAVIVFSPKSNVFCFGHPSPETVIHRYIYSTTTSSNINTFNSSEVAVAASAAAAAAGREVVPVEEFNREYREAMKELEVEKKRAEEVKLAAVEKKAAWSGRFWWEEETIDGMKLEESEQFMAALMEMRRKVVNRIEELKKNSDAALPLSVSDFHGGSGINNHGGFDGDLSLVGGSGGGEDGSSCFGFGFEGVYSPSNISLIFVPLQPNQNCSELCLVELQF</sequence>
<organism evidence="8 9">
    <name type="scientific">Ziziphus jujuba</name>
    <name type="common">Chinese jujube</name>
    <name type="synonym">Ziziphus sativa</name>
    <dbReference type="NCBI Taxonomy" id="326968"/>
    <lineage>
        <taxon>Eukaryota</taxon>
        <taxon>Viridiplantae</taxon>
        <taxon>Streptophyta</taxon>
        <taxon>Embryophyta</taxon>
        <taxon>Tracheophyta</taxon>
        <taxon>Spermatophyta</taxon>
        <taxon>Magnoliopsida</taxon>
        <taxon>eudicotyledons</taxon>
        <taxon>Gunneridae</taxon>
        <taxon>Pentapetalae</taxon>
        <taxon>rosids</taxon>
        <taxon>fabids</taxon>
        <taxon>Rosales</taxon>
        <taxon>Rhamnaceae</taxon>
        <taxon>Paliureae</taxon>
        <taxon>Ziziphus</taxon>
    </lineage>
</organism>
<keyword evidence="4" id="KW-0804">Transcription</keyword>
<dbReference type="PROSITE" id="PS50066">
    <property type="entry name" value="MADS_BOX_2"/>
    <property type="match status" value="1"/>
</dbReference>
<dbReference type="SMART" id="SM00432">
    <property type="entry name" value="MADS"/>
    <property type="match status" value="1"/>
</dbReference>
<accession>A0ABM3I8V9</accession>
<protein>
    <submittedName>
        <fullName evidence="9">Agamous-like MADS-box protein AGL28</fullName>
    </submittedName>
</protein>
<comment type="subcellular location">
    <subcellularLocation>
        <location evidence="1">Nucleus</location>
    </subcellularLocation>
</comment>
<dbReference type="PANTHER" id="PTHR11945">
    <property type="entry name" value="MADS BOX PROTEIN"/>
    <property type="match status" value="1"/>
</dbReference>
<dbReference type="Gene3D" id="3.40.1810.10">
    <property type="entry name" value="Transcription factor, MADS-box"/>
    <property type="match status" value="1"/>
</dbReference>
<dbReference type="CDD" id="cd00265">
    <property type="entry name" value="MADS_MEF2_like"/>
    <property type="match status" value="1"/>
</dbReference>
<keyword evidence="3" id="KW-0238">DNA-binding</keyword>
<evidence type="ECO:0000256" key="5">
    <source>
        <dbReference type="ARBA" id="ARBA00023242"/>
    </source>
</evidence>
<keyword evidence="8" id="KW-1185">Reference proteome</keyword>
<dbReference type="RefSeq" id="XP_048323452.2">
    <property type="nucleotide sequence ID" value="XM_048467495.2"/>
</dbReference>
<reference evidence="9" key="2">
    <citation type="submission" date="2025-08" db="UniProtKB">
        <authorList>
            <consortium name="RefSeq"/>
        </authorList>
    </citation>
    <scope>IDENTIFICATION</scope>
    <source>
        <tissue evidence="9">Seedling</tissue>
    </source>
</reference>
<reference evidence="8" key="1">
    <citation type="submission" date="2025-05" db="UniProtKB">
        <authorList>
            <consortium name="RefSeq"/>
        </authorList>
    </citation>
    <scope>NUCLEOTIDE SEQUENCE [LARGE SCALE GENOMIC DNA]</scope>
</reference>
<evidence type="ECO:0000256" key="1">
    <source>
        <dbReference type="ARBA" id="ARBA00004123"/>
    </source>
</evidence>
<keyword evidence="2" id="KW-0805">Transcription regulation</keyword>
<dbReference type="GeneID" id="107423838"/>
<evidence type="ECO:0000256" key="6">
    <source>
        <dbReference type="SAM" id="Coils"/>
    </source>
</evidence>
<feature type="domain" description="MADS-box" evidence="7">
    <location>
        <begin position="117"/>
        <end position="177"/>
    </location>
</feature>
<evidence type="ECO:0000256" key="3">
    <source>
        <dbReference type="ARBA" id="ARBA00023125"/>
    </source>
</evidence>
<keyword evidence="6" id="KW-0175">Coiled coil</keyword>
<dbReference type="Proteomes" id="UP001652623">
    <property type="component" value="Chromosome 1"/>
</dbReference>
<name>A0ABM3I8V9_ZIZJJ</name>
<dbReference type="InterPro" id="IPR033896">
    <property type="entry name" value="MEF2-like_N"/>
</dbReference>
<feature type="coiled-coil region" evidence="6">
    <location>
        <begin position="221"/>
        <end position="252"/>
    </location>
</feature>